<accession>A0A8B6HIG5</accession>
<name>A0A8B6HIG5_MYTGA</name>
<gene>
    <name evidence="1" type="ORF">MGAL_10B013156</name>
</gene>
<proteinExistence type="predicted"/>
<dbReference type="OrthoDB" id="414666at2759"/>
<evidence type="ECO:0000313" key="1">
    <source>
        <dbReference type="EMBL" id="VDI79258.1"/>
    </source>
</evidence>
<evidence type="ECO:0000313" key="2">
    <source>
        <dbReference type="Proteomes" id="UP000596742"/>
    </source>
</evidence>
<reference evidence="1" key="1">
    <citation type="submission" date="2018-11" db="EMBL/GenBank/DDBJ databases">
        <authorList>
            <person name="Alioto T."/>
            <person name="Alioto T."/>
        </authorList>
    </citation>
    <scope>NUCLEOTIDE SEQUENCE</scope>
</reference>
<keyword evidence="2" id="KW-1185">Reference proteome</keyword>
<organism evidence="1 2">
    <name type="scientific">Mytilus galloprovincialis</name>
    <name type="common">Mediterranean mussel</name>
    <dbReference type="NCBI Taxonomy" id="29158"/>
    <lineage>
        <taxon>Eukaryota</taxon>
        <taxon>Metazoa</taxon>
        <taxon>Spiralia</taxon>
        <taxon>Lophotrochozoa</taxon>
        <taxon>Mollusca</taxon>
        <taxon>Bivalvia</taxon>
        <taxon>Autobranchia</taxon>
        <taxon>Pteriomorphia</taxon>
        <taxon>Mytilida</taxon>
        <taxon>Mytiloidea</taxon>
        <taxon>Mytilidae</taxon>
        <taxon>Mytilinae</taxon>
        <taxon>Mytilus</taxon>
    </lineage>
</organism>
<dbReference type="AlphaFoldDB" id="A0A8B6HIG5"/>
<sequence>MGRKSRNPNKQIDQLTICQRWRSSLQDVRAKRGADAESDHHLVIGSAKKTPSKKLPNMLVRQALNIKTGDVTKTEVDAAIKQVKNGKLEELTTYPLKILRQ</sequence>
<protein>
    <submittedName>
        <fullName evidence="1">Uncharacterized protein</fullName>
    </submittedName>
</protein>
<dbReference type="Proteomes" id="UP000596742">
    <property type="component" value="Unassembled WGS sequence"/>
</dbReference>
<comment type="caution">
    <text evidence="1">The sequence shown here is derived from an EMBL/GenBank/DDBJ whole genome shotgun (WGS) entry which is preliminary data.</text>
</comment>
<dbReference type="EMBL" id="UYJE01010046">
    <property type="protein sequence ID" value="VDI79258.1"/>
    <property type="molecule type" value="Genomic_DNA"/>
</dbReference>